<dbReference type="EMBL" id="CP144746">
    <property type="protein sequence ID" value="WVZ58916.1"/>
    <property type="molecule type" value="Genomic_DNA"/>
</dbReference>
<proteinExistence type="predicted"/>
<sequence>MDAKHWIRTIVGMFELLPKSLTSRRYNLHRASFKDEFKKAFEDQHVLEGLVEMKLQEFLNLKQGNKTVLEYIHSFNDLAQYAPAQVASDDSKKMYFSRGLSPKMRVKVNMSYSSFHQMVNDAI</sequence>
<evidence type="ECO:0000313" key="2">
    <source>
        <dbReference type="EMBL" id="WVZ58916.1"/>
    </source>
</evidence>
<dbReference type="AlphaFoldDB" id="A0AAQ3WER9"/>
<gene>
    <name evidence="2" type="ORF">U9M48_009135</name>
</gene>
<feature type="domain" description="Retrotransposon gag" evidence="1">
    <location>
        <begin position="35"/>
        <end position="101"/>
    </location>
</feature>
<evidence type="ECO:0000313" key="3">
    <source>
        <dbReference type="Proteomes" id="UP001341281"/>
    </source>
</evidence>
<dbReference type="Pfam" id="PF03732">
    <property type="entry name" value="Retrotrans_gag"/>
    <property type="match status" value="1"/>
</dbReference>
<evidence type="ECO:0000259" key="1">
    <source>
        <dbReference type="Pfam" id="PF03732"/>
    </source>
</evidence>
<accession>A0AAQ3WER9</accession>
<name>A0AAQ3WER9_PASNO</name>
<keyword evidence="3" id="KW-1185">Reference proteome</keyword>
<dbReference type="InterPro" id="IPR005162">
    <property type="entry name" value="Retrotrans_gag_dom"/>
</dbReference>
<dbReference type="Proteomes" id="UP001341281">
    <property type="component" value="Chromosome 02"/>
</dbReference>
<organism evidence="2 3">
    <name type="scientific">Paspalum notatum var. saurae</name>
    <dbReference type="NCBI Taxonomy" id="547442"/>
    <lineage>
        <taxon>Eukaryota</taxon>
        <taxon>Viridiplantae</taxon>
        <taxon>Streptophyta</taxon>
        <taxon>Embryophyta</taxon>
        <taxon>Tracheophyta</taxon>
        <taxon>Spermatophyta</taxon>
        <taxon>Magnoliopsida</taxon>
        <taxon>Liliopsida</taxon>
        <taxon>Poales</taxon>
        <taxon>Poaceae</taxon>
        <taxon>PACMAD clade</taxon>
        <taxon>Panicoideae</taxon>
        <taxon>Andropogonodae</taxon>
        <taxon>Paspaleae</taxon>
        <taxon>Paspalinae</taxon>
        <taxon>Paspalum</taxon>
    </lineage>
</organism>
<reference evidence="2 3" key="1">
    <citation type="submission" date="2024-02" db="EMBL/GenBank/DDBJ databases">
        <title>High-quality chromosome-scale genome assembly of Pensacola bahiagrass (Paspalum notatum Flugge var. saurae).</title>
        <authorList>
            <person name="Vega J.M."/>
            <person name="Podio M."/>
            <person name="Orjuela J."/>
            <person name="Siena L.A."/>
            <person name="Pessino S.C."/>
            <person name="Combes M.C."/>
            <person name="Mariac C."/>
            <person name="Albertini E."/>
            <person name="Pupilli F."/>
            <person name="Ortiz J.P.A."/>
            <person name="Leblanc O."/>
        </authorList>
    </citation>
    <scope>NUCLEOTIDE SEQUENCE [LARGE SCALE GENOMIC DNA]</scope>
    <source>
        <strain evidence="2">R1</strain>
        <tissue evidence="2">Leaf</tissue>
    </source>
</reference>
<protein>
    <recommendedName>
        <fullName evidence="1">Retrotransposon gag domain-containing protein</fullName>
    </recommendedName>
</protein>